<evidence type="ECO:0000313" key="2">
    <source>
        <dbReference type="Proteomes" id="UP000318667"/>
    </source>
</evidence>
<dbReference type="EMBL" id="VLKI01000009">
    <property type="protein sequence ID" value="TWH85107.1"/>
    <property type="molecule type" value="Genomic_DNA"/>
</dbReference>
<name>A0A562JPK8_9BACI</name>
<evidence type="ECO:0008006" key="3">
    <source>
        <dbReference type="Google" id="ProtNLM"/>
    </source>
</evidence>
<accession>A0A562JPK8</accession>
<dbReference type="AlphaFoldDB" id="A0A562JPK8"/>
<evidence type="ECO:0000313" key="1">
    <source>
        <dbReference type="EMBL" id="TWH85107.1"/>
    </source>
</evidence>
<dbReference type="PANTHER" id="PTHR37827:SF1">
    <property type="entry name" value="HNH DOMAIN-CONTAINING PROTEIN"/>
    <property type="match status" value="1"/>
</dbReference>
<dbReference type="RefSeq" id="WP_144543414.1">
    <property type="nucleotide sequence ID" value="NZ_CBCSDC010000034.1"/>
</dbReference>
<reference evidence="1 2" key="1">
    <citation type="journal article" date="2015" name="Stand. Genomic Sci.">
        <title>Genomic Encyclopedia of Bacterial and Archaeal Type Strains, Phase III: the genomes of soil and plant-associated and newly described type strains.</title>
        <authorList>
            <person name="Whitman W.B."/>
            <person name="Woyke T."/>
            <person name="Klenk H.P."/>
            <person name="Zhou Y."/>
            <person name="Lilburn T.G."/>
            <person name="Beck B.J."/>
            <person name="De Vos P."/>
            <person name="Vandamme P."/>
            <person name="Eisen J.A."/>
            <person name="Garrity G."/>
            <person name="Hugenholtz P."/>
            <person name="Kyrpides N.C."/>
        </authorList>
    </citation>
    <scope>NUCLEOTIDE SEQUENCE [LARGE SCALE GENOMIC DNA]</scope>
    <source>
        <strain evidence="1 2">CGMCC 1.10115</strain>
    </source>
</reference>
<organism evidence="1 2">
    <name type="scientific">Cytobacillus oceanisediminis</name>
    <dbReference type="NCBI Taxonomy" id="665099"/>
    <lineage>
        <taxon>Bacteria</taxon>
        <taxon>Bacillati</taxon>
        <taxon>Bacillota</taxon>
        <taxon>Bacilli</taxon>
        <taxon>Bacillales</taxon>
        <taxon>Bacillaceae</taxon>
        <taxon>Cytobacillus</taxon>
    </lineage>
</organism>
<proteinExistence type="predicted"/>
<dbReference type="Proteomes" id="UP000318667">
    <property type="component" value="Unassembled WGS sequence"/>
</dbReference>
<sequence length="103" mass="11751">MGKKRTETGACELCLRENAEITVHYLTTKEMGGTFLPTANLCIPCHKQIHALYTNVELATRLNTNELLQKDEKIGKYMKWIKKQPSSKLTKARKSNEIKSKGR</sequence>
<dbReference type="PANTHER" id="PTHR37827">
    <property type="entry name" value="TUDOR DOMAIN-CONTAINING PROTEIN"/>
    <property type="match status" value="1"/>
</dbReference>
<gene>
    <name evidence="1" type="ORF">IQ19_03343</name>
</gene>
<comment type="caution">
    <text evidence="1">The sequence shown here is derived from an EMBL/GenBank/DDBJ whole genome shotgun (WGS) entry which is preliminary data.</text>
</comment>
<protein>
    <recommendedName>
        <fullName evidence="3">HNH endonuclease</fullName>
    </recommendedName>
</protein>
<dbReference type="GeneID" id="65404495"/>
<dbReference type="OrthoDB" id="9802640at2"/>
<keyword evidence="2" id="KW-1185">Reference proteome</keyword>